<comment type="caution">
    <text evidence="5">The sequence shown here is derived from an EMBL/GenBank/DDBJ whole genome shotgun (WGS) entry which is preliminary data.</text>
</comment>
<proteinExistence type="inferred from homology"/>
<dbReference type="GO" id="GO:0006900">
    <property type="term" value="P:vesicle budding from membrane"/>
    <property type="evidence" value="ECO:0007669"/>
    <property type="project" value="TreeGrafter"/>
</dbReference>
<evidence type="ECO:0000256" key="2">
    <source>
        <dbReference type="ARBA" id="ARBA00006190"/>
    </source>
</evidence>
<dbReference type="GO" id="GO:0032511">
    <property type="term" value="P:late endosome to vacuole transport via multivesicular body sorting pathway"/>
    <property type="evidence" value="ECO:0007669"/>
    <property type="project" value="TreeGrafter"/>
</dbReference>
<feature type="region of interest" description="Disordered" evidence="4">
    <location>
        <begin position="183"/>
        <end position="207"/>
    </location>
</feature>
<sequence>MNLFGRKKAEGARGPDPAQTILQMRQTVETLEKRQVHLDKKIEQQVTEAKAKMAKKDKRGALYCLKRKKMYEAEIDKINGARLQLEQQMMAIETTVTNTEIVQTMHQAKGAMESARKNMDADTVNDIMDDVKDEMEQADEISQAISAPANDVLDDDDLLNELNELEELELESQLLEAPAIPAAPTPQLDLPAVPTTQPAEKVPVADQEDADMKALRELEASMALPA</sequence>
<name>A0AAD7XML5_9STRA</name>
<comment type="similarity">
    <text evidence="2">Belongs to the SNF7 family.</text>
</comment>
<evidence type="ECO:0000256" key="4">
    <source>
        <dbReference type="SAM" id="MobiDB-lite"/>
    </source>
</evidence>
<dbReference type="PANTHER" id="PTHR22761:SF10">
    <property type="entry name" value="GH13992P"/>
    <property type="match status" value="1"/>
</dbReference>
<evidence type="ECO:0000313" key="5">
    <source>
        <dbReference type="EMBL" id="KAJ8612212.1"/>
    </source>
</evidence>
<dbReference type="GO" id="GO:0000815">
    <property type="term" value="C:ESCRT III complex"/>
    <property type="evidence" value="ECO:0007669"/>
    <property type="project" value="TreeGrafter"/>
</dbReference>
<protein>
    <submittedName>
        <fullName evidence="5">Uncharacterized protein</fullName>
    </submittedName>
</protein>
<accession>A0AAD7XML5</accession>
<dbReference type="Gene3D" id="1.10.287.1060">
    <property type="entry name" value="ESAT-6-like"/>
    <property type="match status" value="1"/>
</dbReference>
<keyword evidence="3" id="KW-0967">Endosome</keyword>
<dbReference type="InterPro" id="IPR005024">
    <property type="entry name" value="Snf7_fam"/>
</dbReference>
<dbReference type="PANTHER" id="PTHR22761">
    <property type="entry name" value="CHARGED MULTIVESICULAR BODY PROTEIN"/>
    <property type="match status" value="1"/>
</dbReference>
<comment type="subcellular location">
    <subcellularLocation>
        <location evidence="1">Endosome</location>
    </subcellularLocation>
</comment>
<dbReference type="EMBL" id="JAQMWT010000055">
    <property type="protein sequence ID" value="KAJ8612212.1"/>
    <property type="molecule type" value="Genomic_DNA"/>
</dbReference>
<dbReference type="GO" id="GO:0005771">
    <property type="term" value="C:multivesicular body"/>
    <property type="evidence" value="ECO:0007669"/>
    <property type="project" value="TreeGrafter"/>
</dbReference>
<evidence type="ECO:0000256" key="1">
    <source>
        <dbReference type="ARBA" id="ARBA00004177"/>
    </source>
</evidence>
<dbReference type="AlphaFoldDB" id="A0AAD7XML5"/>
<evidence type="ECO:0000256" key="3">
    <source>
        <dbReference type="ARBA" id="ARBA00022753"/>
    </source>
</evidence>
<organism evidence="5 6">
    <name type="scientific">Chrysophaeum taylorii</name>
    <dbReference type="NCBI Taxonomy" id="2483200"/>
    <lineage>
        <taxon>Eukaryota</taxon>
        <taxon>Sar</taxon>
        <taxon>Stramenopiles</taxon>
        <taxon>Ochrophyta</taxon>
        <taxon>Pelagophyceae</taxon>
        <taxon>Pelagomonadales</taxon>
        <taxon>Pelagomonadaceae</taxon>
        <taxon>Chrysophaeum</taxon>
    </lineage>
</organism>
<gene>
    <name evidence="5" type="ORF">CTAYLR_002904</name>
</gene>
<reference evidence="5" key="1">
    <citation type="submission" date="2023-01" db="EMBL/GenBank/DDBJ databases">
        <title>Metagenome sequencing of chrysophaentin producing Chrysophaeum taylorii.</title>
        <authorList>
            <person name="Davison J."/>
            <person name="Bewley C."/>
        </authorList>
    </citation>
    <scope>NUCLEOTIDE SEQUENCE</scope>
    <source>
        <strain evidence="5">NIES-1699</strain>
    </source>
</reference>
<evidence type="ECO:0000313" key="6">
    <source>
        <dbReference type="Proteomes" id="UP001230188"/>
    </source>
</evidence>
<dbReference type="Proteomes" id="UP001230188">
    <property type="component" value="Unassembled WGS sequence"/>
</dbReference>
<keyword evidence="6" id="KW-1185">Reference proteome</keyword>
<dbReference type="GO" id="GO:0009898">
    <property type="term" value="C:cytoplasmic side of plasma membrane"/>
    <property type="evidence" value="ECO:0007669"/>
    <property type="project" value="TreeGrafter"/>
</dbReference>
<dbReference type="Pfam" id="PF03357">
    <property type="entry name" value="Snf7"/>
    <property type="match status" value="1"/>
</dbReference>